<dbReference type="AlphaFoldDB" id="X0VW16"/>
<comment type="caution">
    <text evidence="1">The sequence shown here is derived from an EMBL/GenBank/DDBJ whole genome shotgun (WGS) entry which is preliminary data.</text>
</comment>
<gene>
    <name evidence="1" type="ORF">S01H1_50620</name>
</gene>
<sequence>KPLSSKIKEEIEKAKKIILVENNVTGQLGRLIREKTGIKIENRILKYDARPFVCDELREEIRRVR</sequence>
<protein>
    <recommendedName>
        <fullName evidence="2">Transketolase C-terminal domain-containing protein</fullName>
    </recommendedName>
</protein>
<evidence type="ECO:0000313" key="1">
    <source>
        <dbReference type="EMBL" id="GAG16633.1"/>
    </source>
</evidence>
<accession>X0VW16</accession>
<reference evidence="1" key="1">
    <citation type="journal article" date="2014" name="Front. Microbiol.">
        <title>High frequency of phylogenetically diverse reductive dehalogenase-homologous genes in deep subseafloor sedimentary metagenomes.</title>
        <authorList>
            <person name="Kawai M."/>
            <person name="Futagami T."/>
            <person name="Toyoda A."/>
            <person name="Takaki Y."/>
            <person name="Nishi S."/>
            <person name="Hori S."/>
            <person name="Arai W."/>
            <person name="Tsubouchi T."/>
            <person name="Morono Y."/>
            <person name="Uchiyama I."/>
            <person name="Ito T."/>
            <person name="Fujiyama A."/>
            <person name="Inagaki F."/>
            <person name="Takami H."/>
        </authorList>
    </citation>
    <scope>NUCLEOTIDE SEQUENCE</scope>
    <source>
        <strain evidence="1">Expedition CK06-06</strain>
    </source>
</reference>
<dbReference type="Gene3D" id="3.40.50.920">
    <property type="match status" value="1"/>
</dbReference>
<dbReference type="EMBL" id="BARS01032622">
    <property type="protein sequence ID" value="GAG16633.1"/>
    <property type="molecule type" value="Genomic_DNA"/>
</dbReference>
<dbReference type="InterPro" id="IPR009014">
    <property type="entry name" value="Transketo_C/PFOR_II"/>
</dbReference>
<proteinExistence type="predicted"/>
<organism evidence="1">
    <name type="scientific">marine sediment metagenome</name>
    <dbReference type="NCBI Taxonomy" id="412755"/>
    <lineage>
        <taxon>unclassified sequences</taxon>
        <taxon>metagenomes</taxon>
        <taxon>ecological metagenomes</taxon>
    </lineage>
</organism>
<evidence type="ECO:0008006" key="2">
    <source>
        <dbReference type="Google" id="ProtNLM"/>
    </source>
</evidence>
<name>X0VW16_9ZZZZ</name>
<feature type="non-terminal residue" evidence="1">
    <location>
        <position position="1"/>
    </location>
</feature>
<dbReference type="SUPFAM" id="SSF52922">
    <property type="entry name" value="TK C-terminal domain-like"/>
    <property type="match status" value="1"/>
</dbReference>